<sequence length="73" mass="8595">MFGDIEFCFYQRHCFFESVCRLILIAPQPNPAQLLKSSFLPIGDPRSDLLKITIMRYQNSFMIFSNECNQRVD</sequence>
<reference evidence="1 2" key="1">
    <citation type="submission" date="2016-10" db="EMBL/GenBank/DDBJ databases">
        <authorList>
            <person name="de Groot N.N."/>
        </authorList>
    </citation>
    <scope>NUCLEOTIDE SEQUENCE [LARGE SCALE GENOMIC DNA]</scope>
    <source>
        <strain evidence="1 2">DSM 100674</strain>
    </source>
</reference>
<evidence type="ECO:0000313" key="2">
    <source>
        <dbReference type="Proteomes" id="UP000199582"/>
    </source>
</evidence>
<accession>A0A1H7MZV2</accession>
<name>A0A1H7MZV2_9RHOB</name>
<dbReference type="Proteomes" id="UP000199582">
    <property type="component" value="Unassembled WGS sequence"/>
</dbReference>
<proteinExistence type="predicted"/>
<dbReference type="AlphaFoldDB" id="A0A1H7MZV2"/>
<protein>
    <submittedName>
        <fullName evidence="1">Uncharacterized protein</fullName>
    </submittedName>
</protein>
<dbReference type="EMBL" id="FOAG01000004">
    <property type="protein sequence ID" value="SEL16790.1"/>
    <property type="molecule type" value="Genomic_DNA"/>
</dbReference>
<evidence type="ECO:0000313" key="1">
    <source>
        <dbReference type="EMBL" id="SEL16790.1"/>
    </source>
</evidence>
<organism evidence="1 2">
    <name type="scientific">Roseovarius azorensis</name>
    <dbReference type="NCBI Taxonomy" id="1287727"/>
    <lineage>
        <taxon>Bacteria</taxon>
        <taxon>Pseudomonadati</taxon>
        <taxon>Pseudomonadota</taxon>
        <taxon>Alphaproteobacteria</taxon>
        <taxon>Rhodobacterales</taxon>
        <taxon>Roseobacteraceae</taxon>
        <taxon>Roseovarius</taxon>
    </lineage>
</organism>
<gene>
    <name evidence="1" type="ORF">SAMN05443999_1043</name>
</gene>
<keyword evidence="2" id="KW-1185">Reference proteome</keyword>